<accession>A0A8X8B8V8</accession>
<evidence type="ECO:0000313" key="1">
    <source>
        <dbReference type="EMBL" id="KAG2329199.1"/>
    </source>
</evidence>
<dbReference type="AlphaFoldDB" id="A0A8X8B8V8"/>
<dbReference type="EMBL" id="JAAMPC010000001">
    <property type="protein sequence ID" value="KAG2329199.1"/>
    <property type="molecule type" value="Genomic_DNA"/>
</dbReference>
<evidence type="ECO:0000313" key="2">
    <source>
        <dbReference type="Proteomes" id="UP000886595"/>
    </source>
</evidence>
<keyword evidence="2" id="KW-1185">Reference proteome</keyword>
<name>A0A8X8B8V8_BRACI</name>
<comment type="caution">
    <text evidence="1">The sequence shown here is derived from an EMBL/GenBank/DDBJ whole genome shotgun (WGS) entry which is preliminary data.</text>
</comment>
<organism evidence="1 2">
    <name type="scientific">Brassica carinata</name>
    <name type="common">Ethiopian mustard</name>
    <name type="synonym">Abyssinian cabbage</name>
    <dbReference type="NCBI Taxonomy" id="52824"/>
    <lineage>
        <taxon>Eukaryota</taxon>
        <taxon>Viridiplantae</taxon>
        <taxon>Streptophyta</taxon>
        <taxon>Embryophyta</taxon>
        <taxon>Tracheophyta</taxon>
        <taxon>Spermatophyta</taxon>
        <taxon>Magnoliopsida</taxon>
        <taxon>eudicotyledons</taxon>
        <taxon>Gunneridae</taxon>
        <taxon>Pentapetalae</taxon>
        <taxon>rosids</taxon>
        <taxon>malvids</taxon>
        <taxon>Brassicales</taxon>
        <taxon>Brassicaceae</taxon>
        <taxon>Brassiceae</taxon>
        <taxon>Brassica</taxon>
    </lineage>
</organism>
<proteinExistence type="predicted"/>
<gene>
    <name evidence="1" type="ORF">Bca52824_000379</name>
</gene>
<dbReference type="Proteomes" id="UP000886595">
    <property type="component" value="Unassembled WGS sequence"/>
</dbReference>
<protein>
    <submittedName>
        <fullName evidence="1">Uncharacterized protein</fullName>
    </submittedName>
</protein>
<reference evidence="1 2" key="1">
    <citation type="submission" date="2020-02" db="EMBL/GenBank/DDBJ databases">
        <authorList>
            <person name="Ma Q."/>
            <person name="Huang Y."/>
            <person name="Song X."/>
            <person name="Pei D."/>
        </authorList>
    </citation>
    <scope>NUCLEOTIDE SEQUENCE [LARGE SCALE GENOMIC DNA]</scope>
    <source>
        <strain evidence="1">Sxm20200214</strain>
        <tissue evidence="1">Leaf</tissue>
    </source>
</reference>
<sequence length="158" mass="16823">MPPGATGPAARGTASSSNSNNYANISLNAMLNAPSRLSQPRLHRTKLMELYGSVLTLLSINSFAQHGREGGRCAQFRDFNPTIKVPGSLKRSLDMEFRMSGVETTLESVTTDVSGIKQDVSATRDMVAQFIQSFGAHMTTSTSAQASSSGPSPKCSFC</sequence>